<keyword evidence="1" id="KW-0812">Transmembrane</keyword>
<feature type="transmembrane region" description="Helical" evidence="1">
    <location>
        <begin position="7"/>
        <end position="28"/>
    </location>
</feature>
<feature type="transmembrane region" description="Helical" evidence="1">
    <location>
        <begin position="73"/>
        <end position="92"/>
    </location>
</feature>
<dbReference type="EMBL" id="JAGZCZ010000008">
    <property type="protein sequence ID" value="MBS5520092.1"/>
    <property type="molecule type" value="Genomic_DNA"/>
</dbReference>
<feature type="transmembrane region" description="Helical" evidence="1">
    <location>
        <begin position="34"/>
        <end position="61"/>
    </location>
</feature>
<evidence type="ECO:0000313" key="3">
    <source>
        <dbReference type="Proteomes" id="UP000754226"/>
    </source>
</evidence>
<protein>
    <submittedName>
        <fullName evidence="2">Uncharacterized protein</fullName>
    </submittedName>
</protein>
<keyword evidence="1" id="KW-0472">Membrane</keyword>
<dbReference type="Proteomes" id="UP000754226">
    <property type="component" value="Unassembled WGS sequence"/>
</dbReference>
<name>A0A943ED99_9FIRM</name>
<evidence type="ECO:0000313" key="2">
    <source>
        <dbReference type="EMBL" id="MBS5520092.1"/>
    </source>
</evidence>
<proteinExistence type="predicted"/>
<comment type="caution">
    <text evidence="2">The sequence shown here is derived from an EMBL/GenBank/DDBJ whole genome shotgun (WGS) entry which is preliminary data.</text>
</comment>
<reference evidence="2" key="1">
    <citation type="submission" date="2021-02" db="EMBL/GenBank/DDBJ databases">
        <title>Infant gut strain persistence is associated with maternal origin, phylogeny, and functional potential including surface adhesion and iron acquisition.</title>
        <authorList>
            <person name="Lou Y.C."/>
        </authorList>
    </citation>
    <scope>NUCLEOTIDE SEQUENCE</scope>
    <source>
        <strain evidence="2">L3_106_000M1_dasL3_106_000M1_concoct_15</strain>
    </source>
</reference>
<feature type="transmembrane region" description="Helical" evidence="1">
    <location>
        <begin position="223"/>
        <end position="240"/>
    </location>
</feature>
<organism evidence="2 3">
    <name type="scientific">Acidaminococcus intestini</name>
    <dbReference type="NCBI Taxonomy" id="187327"/>
    <lineage>
        <taxon>Bacteria</taxon>
        <taxon>Bacillati</taxon>
        <taxon>Bacillota</taxon>
        <taxon>Negativicutes</taxon>
        <taxon>Acidaminococcales</taxon>
        <taxon>Acidaminococcaceae</taxon>
        <taxon>Acidaminococcus</taxon>
    </lineage>
</organism>
<sequence>MLQRVKTAILLVLVYSAVTYLGMLVMMVPSVSGLSLGALFALTFGLLFGRLGAFSAGLGAVIGCSFGGLHTMLLPIHFLAVFLSAYVPFRIWQGMRSENEPVLLVYDQRTRMMALVLSLASAAPLGLTLAFAGELFQIAPFEETYFPIMLPALGLSILGRQTVLSWSGRYFCRGDGTKWWEAVRDDKWTSHLLSVALLRISLTALAVGAGFCLIFPPQLGEPVVLYVSGGLAAVLLILSGM</sequence>
<gene>
    <name evidence="2" type="ORF">KHX13_07175</name>
</gene>
<accession>A0A943ED99</accession>
<evidence type="ECO:0000256" key="1">
    <source>
        <dbReference type="SAM" id="Phobius"/>
    </source>
</evidence>
<feature type="transmembrane region" description="Helical" evidence="1">
    <location>
        <begin position="112"/>
        <end position="132"/>
    </location>
</feature>
<dbReference type="AlphaFoldDB" id="A0A943ED99"/>
<keyword evidence="1" id="KW-1133">Transmembrane helix</keyword>
<feature type="transmembrane region" description="Helical" evidence="1">
    <location>
        <begin position="196"/>
        <end position="216"/>
    </location>
</feature>